<dbReference type="Proteomes" id="UP000041254">
    <property type="component" value="Unassembled WGS sequence"/>
</dbReference>
<dbReference type="PROSITE" id="PS00178">
    <property type="entry name" value="AA_TRNA_LIGASE_I"/>
    <property type="match status" value="1"/>
</dbReference>
<evidence type="ECO:0000256" key="2">
    <source>
        <dbReference type="ARBA" id="ARBA00013165"/>
    </source>
</evidence>
<dbReference type="PRINTS" id="PR00984">
    <property type="entry name" value="TRNASYNTHILE"/>
</dbReference>
<dbReference type="InterPro" id="IPR050081">
    <property type="entry name" value="Ile-tRNA_ligase"/>
</dbReference>
<dbReference type="OrthoDB" id="10264412at2759"/>
<evidence type="ECO:0000256" key="7">
    <source>
        <dbReference type="ARBA" id="ARBA00023146"/>
    </source>
</evidence>
<reference evidence="14 15" key="1">
    <citation type="submission" date="2014-11" db="EMBL/GenBank/DDBJ databases">
        <authorList>
            <person name="Zhu J."/>
            <person name="Qi W."/>
            <person name="Song R."/>
        </authorList>
    </citation>
    <scope>NUCLEOTIDE SEQUENCE [LARGE SCALE GENOMIC DNA]</scope>
</reference>
<feature type="region of interest" description="Disordered" evidence="10">
    <location>
        <begin position="51"/>
        <end position="152"/>
    </location>
</feature>
<evidence type="ECO:0000256" key="3">
    <source>
        <dbReference type="ARBA" id="ARBA00022598"/>
    </source>
</evidence>
<dbReference type="PhylomeDB" id="A0A0G4EG48"/>
<dbReference type="Gene3D" id="3.40.50.620">
    <property type="entry name" value="HUPs"/>
    <property type="match status" value="2"/>
</dbReference>
<evidence type="ECO:0000256" key="9">
    <source>
        <dbReference type="RuleBase" id="RU363035"/>
    </source>
</evidence>
<dbReference type="EMBL" id="CDMY01000228">
    <property type="protein sequence ID" value="CEL95501.1"/>
    <property type="molecule type" value="Genomic_DNA"/>
</dbReference>
<keyword evidence="7 9" id="KW-0030">Aminoacyl-tRNA synthetase</keyword>
<dbReference type="HAMAP" id="MF_02002">
    <property type="entry name" value="Ile_tRNA_synth_type1"/>
    <property type="match status" value="1"/>
</dbReference>
<dbReference type="Pfam" id="PF00133">
    <property type="entry name" value="tRNA-synt_1"/>
    <property type="match status" value="1"/>
</dbReference>
<evidence type="ECO:0000256" key="10">
    <source>
        <dbReference type="SAM" id="MobiDB-lite"/>
    </source>
</evidence>
<keyword evidence="3 9" id="KW-0436">Ligase</keyword>
<dbReference type="SUPFAM" id="SSF52374">
    <property type="entry name" value="Nucleotidylyl transferase"/>
    <property type="match status" value="1"/>
</dbReference>
<feature type="domain" description="Methionyl/Valyl/Leucyl/Isoleucyl-tRNA synthetase anticodon-binding" evidence="13">
    <location>
        <begin position="853"/>
        <end position="1011"/>
    </location>
</feature>
<dbReference type="GO" id="GO:0000049">
    <property type="term" value="F:tRNA binding"/>
    <property type="evidence" value="ECO:0007669"/>
    <property type="project" value="InterPro"/>
</dbReference>
<feature type="compositionally biased region" description="Low complexity" evidence="10">
    <location>
        <begin position="99"/>
        <end position="108"/>
    </location>
</feature>
<organism evidence="14 15">
    <name type="scientific">Vitrella brassicaformis (strain CCMP3155)</name>
    <dbReference type="NCBI Taxonomy" id="1169540"/>
    <lineage>
        <taxon>Eukaryota</taxon>
        <taxon>Sar</taxon>
        <taxon>Alveolata</taxon>
        <taxon>Colpodellida</taxon>
        <taxon>Vitrellaceae</taxon>
        <taxon>Vitrella</taxon>
    </lineage>
</organism>
<dbReference type="GO" id="GO:0005739">
    <property type="term" value="C:mitochondrion"/>
    <property type="evidence" value="ECO:0007669"/>
    <property type="project" value="TreeGrafter"/>
</dbReference>
<dbReference type="GO" id="GO:0005524">
    <property type="term" value="F:ATP binding"/>
    <property type="evidence" value="ECO:0007669"/>
    <property type="project" value="UniProtKB-KW"/>
</dbReference>
<dbReference type="SUPFAM" id="SSF47323">
    <property type="entry name" value="Anticodon-binding domain of a subclass of class I aminoacyl-tRNA synthetases"/>
    <property type="match status" value="1"/>
</dbReference>
<dbReference type="InterPro" id="IPR013155">
    <property type="entry name" value="M/V/L/I-tRNA-synth_anticd-bd"/>
</dbReference>
<dbReference type="GO" id="GO:0032543">
    <property type="term" value="P:mitochondrial translation"/>
    <property type="evidence" value="ECO:0007669"/>
    <property type="project" value="TreeGrafter"/>
</dbReference>
<evidence type="ECO:0000256" key="11">
    <source>
        <dbReference type="SAM" id="SignalP"/>
    </source>
</evidence>
<dbReference type="InterPro" id="IPR023585">
    <property type="entry name" value="Ile-tRNA-ligase_type1"/>
</dbReference>
<gene>
    <name evidence="14" type="ORF">Vbra_11931</name>
</gene>
<dbReference type="NCBIfam" id="TIGR00392">
    <property type="entry name" value="ileS"/>
    <property type="match status" value="1"/>
</dbReference>
<evidence type="ECO:0000256" key="6">
    <source>
        <dbReference type="ARBA" id="ARBA00022917"/>
    </source>
</evidence>
<dbReference type="OMA" id="HCWRCKT"/>
<dbReference type="InterPro" id="IPR002301">
    <property type="entry name" value="Ile-tRNA-ligase"/>
</dbReference>
<dbReference type="Gene3D" id="3.90.740.10">
    <property type="entry name" value="Valyl/Leucyl/Isoleucyl-tRNA synthetase, editing domain"/>
    <property type="match status" value="1"/>
</dbReference>
<protein>
    <recommendedName>
        <fullName evidence="2">isoleucine--tRNA ligase</fullName>
        <ecNumber evidence="2">6.1.1.5</ecNumber>
    </recommendedName>
    <alternativeName>
        <fullName evidence="8">Isoleucyl-tRNA synthetase</fullName>
    </alternativeName>
</protein>
<evidence type="ECO:0000259" key="12">
    <source>
        <dbReference type="Pfam" id="PF00133"/>
    </source>
</evidence>
<feature type="domain" description="Aminoacyl-tRNA synthetase class Ia" evidence="12">
    <location>
        <begin position="168"/>
        <end position="806"/>
    </location>
</feature>
<keyword evidence="11" id="KW-0732">Signal</keyword>
<proteinExistence type="inferred from homology"/>
<evidence type="ECO:0000256" key="5">
    <source>
        <dbReference type="ARBA" id="ARBA00022840"/>
    </source>
</evidence>
<keyword evidence="6 9" id="KW-0648">Protein biosynthesis</keyword>
<dbReference type="Pfam" id="PF08264">
    <property type="entry name" value="Anticodon_1"/>
    <property type="match status" value="1"/>
</dbReference>
<dbReference type="InterPro" id="IPR002300">
    <property type="entry name" value="aa-tRNA-synth_Ia"/>
</dbReference>
<keyword evidence="15" id="KW-1185">Reference proteome</keyword>
<evidence type="ECO:0000256" key="4">
    <source>
        <dbReference type="ARBA" id="ARBA00022741"/>
    </source>
</evidence>
<dbReference type="PANTHER" id="PTHR42765">
    <property type="entry name" value="SOLEUCYL-TRNA SYNTHETASE"/>
    <property type="match status" value="1"/>
</dbReference>
<feature type="signal peptide" evidence="11">
    <location>
        <begin position="1"/>
        <end position="23"/>
    </location>
</feature>
<dbReference type="GO" id="GO:0002161">
    <property type="term" value="F:aminoacyl-tRNA deacylase activity"/>
    <property type="evidence" value="ECO:0007669"/>
    <property type="project" value="InterPro"/>
</dbReference>
<dbReference type="GO" id="GO:0004822">
    <property type="term" value="F:isoleucine-tRNA ligase activity"/>
    <property type="evidence" value="ECO:0007669"/>
    <property type="project" value="UniProtKB-EC"/>
</dbReference>
<dbReference type="FunFam" id="3.40.50.620:FF:000152">
    <property type="entry name" value="Isoleucine--tRNA ligase"/>
    <property type="match status" value="1"/>
</dbReference>
<dbReference type="VEuPathDB" id="CryptoDB:Vbra_11931"/>
<name>A0A0G4EG48_VITBC</name>
<dbReference type="AlphaFoldDB" id="A0A0G4EG48"/>
<feature type="chain" id="PRO_5005187074" description="isoleucine--tRNA ligase" evidence="11">
    <location>
        <begin position="24"/>
        <end position="1155"/>
    </location>
</feature>
<dbReference type="SUPFAM" id="SSF50677">
    <property type="entry name" value="ValRS/IleRS/LeuRS editing domain"/>
    <property type="match status" value="1"/>
</dbReference>
<evidence type="ECO:0000259" key="13">
    <source>
        <dbReference type="Pfam" id="PF08264"/>
    </source>
</evidence>
<evidence type="ECO:0000313" key="14">
    <source>
        <dbReference type="EMBL" id="CEL95501.1"/>
    </source>
</evidence>
<dbReference type="EC" id="6.1.1.5" evidence="2"/>
<comment type="similarity">
    <text evidence="1 9">Belongs to the class-I aminoacyl-tRNA synthetase family.</text>
</comment>
<accession>A0A0G4EG48</accession>
<keyword evidence="4 9" id="KW-0547">Nucleotide-binding</keyword>
<dbReference type="GO" id="GO:0006428">
    <property type="term" value="P:isoleucyl-tRNA aminoacylation"/>
    <property type="evidence" value="ECO:0007669"/>
    <property type="project" value="InterPro"/>
</dbReference>
<keyword evidence="5 9" id="KW-0067">ATP-binding</keyword>
<dbReference type="PANTHER" id="PTHR42765:SF1">
    <property type="entry name" value="ISOLEUCINE--TRNA LIGASE, MITOCHONDRIAL"/>
    <property type="match status" value="1"/>
</dbReference>
<evidence type="ECO:0000256" key="8">
    <source>
        <dbReference type="ARBA" id="ARBA00032665"/>
    </source>
</evidence>
<evidence type="ECO:0000313" key="15">
    <source>
        <dbReference type="Proteomes" id="UP000041254"/>
    </source>
</evidence>
<dbReference type="InterPro" id="IPR014729">
    <property type="entry name" value="Rossmann-like_a/b/a_fold"/>
</dbReference>
<sequence>MQQWTAAVLPGLFCSVLISLIFSADIGKADVTERDGCSRRSTEGLQHRTIRRIQSPKRSADEPPCFIAPAATRPPPVALRRRVPSRHMLSTAPPPPPAAAAASAAVAEKAPEQTAPTSSEQKTATAGKKGGRGKGKGKEEENPFSDSINLPQTTFTQRANAVTREPELQAFWAEQRVYERQAESNPGEVFVLHDGPPYANGELHMGHALNKILKDFINRYQSLRGRKVRYVPGWDCHGLPIELAVLKSMKSSERQQLTPLDLRRKAASFALSQVDKQRDSFKRYGVMGEWEKPYLTLDPEYEAAQIDILGKMLLKGHVYKGKKPVHWSPSSQTALAEAELEYPDGHVSKSIYASFKVTSPSDGLARLLPDGGGGGGSGGGDVGVAVWTTTPWTIPGNMAVAVNPELQYALVRRPDSDAVLIVAKDLVKEVSKALGALDELTGEGLEVLATIKGEDLVDTQYEHPLYGRVSRVVAGGDYITTDTGTGLVHTAPGHGQEDFETGQKYGLEPLSPVDNYGRFTAEAGERFEGLSVLKEGNEAIIQALDECGSLLKAEDYPHRYPYDWRTKKPTIFRATEQWFISVDAFREAALAAIDEVRWIPEMGKTRIASMTSSRSDWCISRQRSWGVPIPVFYQAHTNEPLINNSTITHIKEVFRQHGTDAWWTMDTQQLLPEPYRSEWSLWVRGNDTIDVWFDSGSSWAGVVNTRDNLRHDNPVELYLEGSDQHRGWFQSSLLTSVAVRGAPPYQTVLTHGFVLDEKGYKMSKSLGNVLSPLTIIEGGSDKKKQPAYGADVLRLWVATVDYSSDVLVGGTIIKQVFDAYRKLRNTARFLIGNIHDFDKEQDGVAYEDLPEVDKWVLGKTASLIRRVREAYESYQFYRVTQELLAFSNQLLSNFYLDVSKDRLYISTPNDRRRRACQSVIRVVTEAFALLLAPLLPHMAEDIWQNLPHDGEGVRRSGSVFEAGWPSGAEASPPFREDKWDLVMTLRDDVNKVIESARTAKLVGANSEAAVHIHCPDPQTTSWLRELLPDQSPLLATTTTTTDGRISAVDDLRFLFLTSQVHLADSPGAVEGSCPEFRLSAEQTGSGCTVGVSKAVGTKCERCWMWGEDVSEWQGSPRSQDDPPSRHSLCPRCRAAVEQFLDRRRARAEGGRTNQP</sequence>
<dbReference type="InterPro" id="IPR009008">
    <property type="entry name" value="Val/Leu/Ile-tRNA-synth_edit"/>
</dbReference>
<dbReference type="InterPro" id="IPR009080">
    <property type="entry name" value="tRNAsynth_Ia_anticodon-bd"/>
</dbReference>
<evidence type="ECO:0000256" key="1">
    <source>
        <dbReference type="ARBA" id="ARBA00005594"/>
    </source>
</evidence>
<dbReference type="CDD" id="cd07960">
    <property type="entry name" value="Anticodon_Ia_Ile_BEm"/>
    <property type="match status" value="1"/>
</dbReference>
<dbReference type="InterPro" id="IPR001412">
    <property type="entry name" value="aa-tRNA-synth_I_CS"/>
</dbReference>
<dbReference type="InterPro" id="IPR033708">
    <property type="entry name" value="Anticodon_Ile_BEm"/>
</dbReference>
<dbReference type="InParanoid" id="A0A0G4EG48"/>
<dbReference type="STRING" id="1169540.A0A0G4EG48"/>
<dbReference type="Gene3D" id="1.10.730.20">
    <property type="match status" value="1"/>
</dbReference>